<dbReference type="CDD" id="cd06124">
    <property type="entry name" value="cupin_NimR-like_N"/>
    <property type="match status" value="1"/>
</dbReference>
<dbReference type="EMBL" id="CP003466">
    <property type="protein sequence ID" value="AFT72450.1"/>
    <property type="molecule type" value="Genomic_DNA"/>
</dbReference>
<feature type="domain" description="HTH araC/xylS-type" evidence="6">
    <location>
        <begin position="162"/>
        <end position="259"/>
    </location>
</feature>
<dbReference type="InterPro" id="IPR020449">
    <property type="entry name" value="Tscrpt_reg_AraC-type_HTH"/>
</dbReference>
<dbReference type="OrthoDB" id="5949386at2"/>
<keyword evidence="8" id="KW-1185">Reference proteome</keyword>
<reference evidence="7 8" key="1">
    <citation type="journal article" date="2012" name="J. Bacteriol.">
        <title>Complete genome sequence of Alcanivorax dieselolei type strain B5.</title>
        <authorList>
            <person name="Lai Q."/>
            <person name="Li W."/>
            <person name="Shao Z."/>
        </authorList>
    </citation>
    <scope>NUCLEOTIDE SEQUENCE [LARGE SCALE GENOMIC DNA]</scope>
    <source>
        <strain evidence="8">DSM 16502 / CGMCC 1.3690 / B-5</strain>
    </source>
</reference>
<dbReference type="Gene3D" id="1.10.10.60">
    <property type="entry name" value="Homeodomain-like"/>
    <property type="match status" value="1"/>
</dbReference>
<dbReference type="SUPFAM" id="SSF46689">
    <property type="entry name" value="Homeodomain-like"/>
    <property type="match status" value="1"/>
</dbReference>
<dbReference type="SMART" id="SM00342">
    <property type="entry name" value="HTH_ARAC"/>
    <property type="match status" value="1"/>
</dbReference>
<dbReference type="InterPro" id="IPR018060">
    <property type="entry name" value="HTH_AraC"/>
</dbReference>
<evidence type="ECO:0000256" key="3">
    <source>
        <dbReference type="ARBA" id="ARBA00023125"/>
    </source>
</evidence>
<sequence length="266" mass="30273">MTAPYYLPLPDFTTLPSPVYFRYDEFPAGSESLEHRHDWGQLNYTTQGIMRLWVEGKRFLSPPQYAVWIPPGATHGCYNPSAVTYRSVYIDTALCESLPRQACTVAISDILKAILVDFARRGVHEPEQEADRRLAQVMLDQLSRSTQGVPYFLPYTDHPVLSGVLEALRENPADNRTQVQWARQANMTERTLARLCHRELGMPLGEWRQRLRYLLALEALEEEHSVHAIAYDLGYSNPSAFIAMFRRLAGTTPEQYRRQAGIASGA</sequence>
<keyword evidence="2" id="KW-0805">Transcription regulation</keyword>
<accession>K0CJ71</accession>
<dbReference type="PANTHER" id="PTHR11019">
    <property type="entry name" value="HTH-TYPE TRANSCRIPTIONAL REGULATOR NIMR"/>
    <property type="match status" value="1"/>
</dbReference>
<dbReference type="Gene3D" id="2.60.120.10">
    <property type="entry name" value="Jelly Rolls"/>
    <property type="match status" value="1"/>
</dbReference>
<evidence type="ECO:0000259" key="6">
    <source>
        <dbReference type="PROSITE" id="PS01124"/>
    </source>
</evidence>
<evidence type="ECO:0000256" key="4">
    <source>
        <dbReference type="ARBA" id="ARBA00023159"/>
    </source>
</evidence>
<protein>
    <submittedName>
        <fullName evidence="7">Putative transcriptional regulator</fullName>
    </submittedName>
</protein>
<dbReference type="GO" id="GO:0043565">
    <property type="term" value="F:sequence-specific DNA binding"/>
    <property type="evidence" value="ECO:0007669"/>
    <property type="project" value="InterPro"/>
</dbReference>
<evidence type="ECO:0000313" key="8">
    <source>
        <dbReference type="Proteomes" id="UP000006286"/>
    </source>
</evidence>
<keyword evidence="1" id="KW-0678">Repressor</keyword>
<dbReference type="Pfam" id="PF12833">
    <property type="entry name" value="HTH_18"/>
    <property type="match status" value="1"/>
</dbReference>
<dbReference type="GO" id="GO:0003700">
    <property type="term" value="F:DNA-binding transcription factor activity"/>
    <property type="evidence" value="ECO:0007669"/>
    <property type="project" value="InterPro"/>
</dbReference>
<dbReference type="Pfam" id="PF02311">
    <property type="entry name" value="AraC_binding"/>
    <property type="match status" value="1"/>
</dbReference>
<evidence type="ECO:0000256" key="5">
    <source>
        <dbReference type="ARBA" id="ARBA00023163"/>
    </source>
</evidence>
<keyword evidence="5" id="KW-0804">Transcription</keyword>
<proteinExistence type="predicted"/>
<dbReference type="FunFam" id="1.10.10.60:FF:000132">
    <property type="entry name" value="AraC family transcriptional regulator"/>
    <property type="match status" value="1"/>
</dbReference>
<dbReference type="PRINTS" id="PR00032">
    <property type="entry name" value="HTHARAC"/>
</dbReference>
<dbReference type="HOGENOM" id="CLU_000445_87_0_6"/>
<dbReference type="SUPFAM" id="SSF51182">
    <property type="entry name" value="RmlC-like cupins"/>
    <property type="match status" value="1"/>
</dbReference>
<gene>
    <name evidence="7" type="ordered locus">B5T_04190</name>
</gene>
<dbReference type="InterPro" id="IPR003313">
    <property type="entry name" value="AraC-bd"/>
</dbReference>
<evidence type="ECO:0000256" key="2">
    <source>
        <dbReference type="ARBA" id="ARBA00023015"/>
    </source>
</evidence>
<keyword evidence="4" id="KW-0010">Activator</keyword>
<dbReference type="PROSITE" id="PS01124">
    <property type="entry name" value="HTH_ARAC_FAMILY_2"/>
    <property type="match status" value="1"/>
</dbReference>
<dbReference type="STRING" id="930169.B5T_04190"/>
<evidence type="ECO:0000256" key="1">
    <source>
        <dbReference type="ARBA" id="ARBA00022491"/>
    </source>
</evidence>
<dbReference type="InterPro" id="IPR011051">
    <property type="entry name" value="RmlC_Cupin_sf"/>
</dbReference>
<name>K0CJ71_ALCDB</name>
<organism evidence="7 8">
    <name type="scientific">Alcanivorax dieselolei (strain DSM 16502 / CGMCC 1.3690 / MCCC 1A00001 / B-5)</name>
    <name type="common">Alloalcanivorax dieselolei</name>
    <dbReference type="NCBI Taxonomy" id="930169"/>
    <lineage>
        <taxon>Bacteria</taxon>
        <taxon>Pseudomonadati</taxon>
        <taxon>Pseudomonadota</taxon>
        <taxon>Gammaproteobacteria</taxon>
        <taxon>Oceanospirillales</taxon>
        <taxon>Alcanivoracaceae</taxon>
        <taxon>Alloalcanivorax</taxon>
    </lineage>
</organism>
<dbReference type="InterPro" id="IPR009057">
    <property type="entry name" value="Homeodomain-like_sf"/>
</dbReference>
<dbReference type="PATRIC" id="fig|930169.3.peg.4152"/>
<dbReference type="InterPro" id="IPR014710">
    <property type="entry name" value="RmlC-like_jellyroll"/>
</dbReference>
<dbReference type="Proteomes" id="UP000006286">
    <property type="component" value="Chromosome"/>
</dbReference>
<dbReference type="RefSeq" id="WP_014996501.1">
    <property type="nucleotide sequence ID" value="NC_018691.1"/>
</dbReference>
<dbReference type="KEGG" id="adi:B5T_04190"/>
<keyword evidence="3" id="KW-0238">DNA-binding</keyword>
<dbReference type="eggNOG" id="COG2207">
    <property type="taxonomic scope" value="Bacteria"/>
</dbReference>
<evidence type="ECO:0000313" key="7">
    <source>
        <dbReference type="EMBL" id="AFT72450.1"/>
    </source>
</evidence>
<dbReference type="AlphaFoldDB" id="K0CJ71"/>
<dbReference type="PANTHER" id="PTHR11019:SF190">
    <property type="entry name" value="ARAC-FAMILY REGULATORY PROTEIN"/>
    <property type="match status" value="1"/>
</dbReference>